<dbReference type="PROSITE" id="PS51379">
    <property type="entry name" value="4FE4S_FER_2"/>
    <property type="match status" value="2"/>
</dbReference>
<dbReference type="EMBL" id="JAFLCK010000025">
    <property type="protein sequence ID" value="MBN8661834.1"/>
    <property type="molecule type" value="Genomic_DNA"/>
</dbReference>
<keyword evidence="3" id="KW-0411">Iron-sulfur</keyword>
<organism evidence="5 6">
    <name type="scientific">Candidatus Obscuribacter phosphatis</name>
    <dbReference type="NCBI Taxonomy" id="1906157"/>
    <lineage>
        <taxon>Bacteria</taxon>
        <taxon>Bacillati</taxon>
        <taxon>Candidatus Melainabacteria</taxon>
        <taxon>Candidatus Obscuribacterales</taxon>
        <taxon>Candidatus Obscuribacteraceae</taxon>
        <taxon>Candidatus Obscuribacter</taxon>
    </lineage>
</organism>
<evidence type="ECO:0000256" key="3">
    <source>
        <dbReference type="ARBA" id="ARBA00023014"/>
    </source>
</evidence>
<dbReference type="PANTHER" id="PTHR40447:SF1">
    <property type="entry name" value="ANAEROBIC SULFITE REDUCTASE SUBUNIT A"/>
    <property type="match status" value="1"/>
</dbReference>
<reference evidence="5" key="1">
    <citation type="submission" date="2021-02" db="EMBL/GenBank/DDBJ databases">
        <title>Genome-Resolved Metagenomics of a Microbial Community Performing Photosynthetic Biological Nutrient Removal.</title>
        <authorList>
            <person name="Mcdaniel E.A."/>
        </authorList>
    </citation>
    <scope>NUCLEOTIDE SEQUENCE</scope>
    <source>
        <strain evidence="5">UWPOB_OBS1</strain>
    </source>
</reference>
<dbReference type="Gene3D" id="1.10.1060.10">
    <property type="entry name" value="Alpha-helical ferredoxin"/>
    <property type="match status" value="1"/>
</dbReference>
<dbReference type="PROSITE" id="PS00198">
    <property type="entry name" value="4FE4S_FER_1"/>
    <property type="match status" value="2"/>
</dbReference>
<dbReference type="SUPFAM" id="SSF46548">
    <property type="entry name" value="alpha-helical ferredoxin"/>
    <property type="match status" value="1"/>
</dbReference>
<dbReference type="Proteomes" id="UP000664277">
    <property type="component" value="Unassembled WGS sequence"/>
</dbReference>
<evidence type="ECO:0000313" key="5">
    <source>
        <dbReference type="EMBL" id="MBN8661834.1"/>
    </source>
</evidence>
<feature type="domain" description="4Fe-4S ferredoxin-type" evidence="4">
    <location>
        <begin position="311"/>
        <end position="340"/>
    </location>
</feature>
<dbReference type="InterPro" id="IPR017900">
    <property type="entry name" value="4Fe4S_Fe_S_CS"/>
</dbReference>
<dbReference type="AlphaFoldDB" id="A0A8J7P975"/>
<dbReference type="GO" id="GO:0046872">
    <property type="term" value="F:metal ion binding"/>
    <property type="evidence" value="ECO:0007669"/>
    <property type="project" value="UniProtKB-KW"/>
</dbReference>
<evidence type="ECO:0000259" key="4">
    <source>
        <dbReference type="PROSITE" id="PS51379"/>
    </source>
</evidence>
<protein>
    <submittedName>
        <fullName evidence="5">4Fe-4S dicluster domain-containing protein</fullName>
    </submittedName>
</protein>
<evidence type="ECO:0000313" key="6">
    <source>
        <dbReference type="Proteomes" id="UP000664277"/>
    </source>
</evidence>
<dbReference type="PANTHER" id="PTHR40447">
    <property type="entry name" value="ANAEROBIC SULFITE REDUCTASE SUBUNIT A"/>
    <property type="match status" value="1"/>
</dbReference>
<gene>
    <name evidence="5" type="ORF">J0M35_15815</name>
</gene>
<dbReference type="GO" id="GO:0051536">
    <property type="term" value="F:iron-sulfur cluster binding"/>
    <property type="evidence" value="ECO:0007669"/>
    <property type="project" value="UniProtKB-KW"/>
</dbReference>
<evidence type="ECO:0000256" key="2">
    <source>
        <dbReference type="ARBA" id="ARBA00023004"/>
    </source>
</evidence>
<dbReference type="InterPro" id="IPR017896">
    <property type="entry name" value="4Fe4S_Fe-S-bd"/>
</dbReference>
<evidence type="ECO:0000256" key="1">
    <source>
        <dbReference type="ARBA" id="ARBA00022723"/>
    </source>
</evidence>
<sequence length="357" mass="40509">MLSPTYFLPKERFPDFLNALKSLGQVFAPVKVSKQSYSFKAVEKASEIAFEALRTILPPKKFFYPQSETLVKFEDGEIKECIEEPVFKVIFGVHPCDLAGLGIMDTIFEDSPGDTHYLRKRRTSMIIGLSCMPDKHCFCQSMGTDCPEKGYDVFLTDIEDGYFIEGKSSQGQKLLADAFADKVLERAREAHKDRYKRFWLDRSEAFETGFKVDNLRSTMDLEWENPVWEELGDRCLSCGNCTPVCPTCYCFDLVDVAALSSKQDGSGDAERRREWDSCQFVGFAKVAGDYNFRPGPVDRLKFWYRHKLHGFDDAYGFKTCVGCGRCTVSCPSGIDDIVKVVNILQAARQEKDEGQPK</sequence>
<keyword evidence="2" id="KW-0408">Iron</keyword>
<proteinExistence type="predicted"/>
<dbReference type="Pfam" id="PF17179">
    <property type="entry name" value="Fer4_22"/>
    <property type="match status" value="1"/>
</dbReference>
<keyword evidence="1" id="KW-0479">Metal-binding</keyword>
<dbReference type="InterPro" id="IPR009051">
    <property type="entry name" value="Helical_ferredxn"/>
</dbReference>
<feature type="domain" description="4Fe-4S ferredoxin-type" evidence="4">
    <location>
        <begin position="224"/>
        <end position="256"/>
    </location>
</feature>
<comment type="caution">
    <text evidence="5">The sequence shown here is derived from an EMBL/GenBank/DDBJ whole genome shotgun (WGS) entry which is preliminary data.</text>
</comment>
<name>A0A8J7P975_9BACT</name>
<accession>A0A8J7P975</accession>